<dbReference type="InterPro" id="IPR011042">
    <property type="entry name" value="6-blade_b-propeller_TolB-like"/>
</dbReference>
<dbReference type="SUPFAM" id="SSF50952">
    <property type="entry name" value="Soluble quinoprotein glucose dehydrogenase"/>
    <property type="match status" value="1"/>
</dbReference>
<dbReference type="Proteomes" id="UP000383122">
    <property type="component" value="Unassembled WGS sequence"/>
</dbReference>
<dbReference type="InterPro" id="IPR054539">
    <property type="entry name" value="Beta-prop_PDH"/>
</dbReference>
<keyword evidence="3" id="KW-1185">Reference proteome</keyword>
<feature type="domain" description="Pyrroloquinoline quinone-dependent pyranose dehydrogenase beta-propeller" evidence="1">
    <location>
        <begin position="95"/>
        <end position="431"/>
    </location>
</feature>
<dbReference type="AlphaFoldDB" id="A0A5E5AK27"/>
<dbReference type="PANTHER" id="PTHR33546:SF1">
    <property type="entry name" value="LARGE, MULTIFUNCTIONAL SECRETED PROTEIN"/>
    <property type="match status" value="1"/>
</dbReference>
<reference evidence="2 3" key="1">
    <citation type="submission" date="2019-08" db="EMBL/GenBank/DDBJ databases">
        <authorList>
            <person name="Peeters C."/>
        </authorList>
    </citation>
    <scope>NUCLEOTIDE SEQUENCE [LARGE SCALE GENOMIC DNA]</scope>
    <source>
        <strain evidence="2 3">LMG 31117</strain>
    </source>
</reference>
<name>A0A5E5AK27_9BURK</name>
<evidence type="ECO:0000259" key="1">
    <source>
        <dbReference type="Pfam" id="PF22807"/>
    </source>
</evidence>
<dbReference type="RefSeq" id="WP_246189233.1">
    <property type="nucleotide sequence ID" value="NZ_CABPSP010000017.1"/>
</dbReference>
<dbReference type="Gene3D" id="2.120.10.30">
    <property type="entry name" value="TolB, C-terminal domain"/>
    <property type="match status" value="1"/>
</dbReference>
<dbReference type="PANTHER" id="PTHR33546">
    <property type="entry name" value="LARGE, MULTIFUNCTIONAL SECRETED PROTEIN-RELATED"/>
    <property type="match status" value="1"/>
</dbReference>
<evidence type="ECO:0000313" key="2">
    <source>
        <dbReference type="EMBL" id="VVE73426.1"/>
    </source>
</evidence>
<sequence length="435" mass="47781">MRRFPDGCSFSFLLPWTTRVVRRVVRLIGLARRAHEAPQFVANTHADAARVTAIPATRFVKRFAGAQATVLVCAALTCAPQLATARDALPIERLSLPQGFYVEVLSDQVPGARGMALGPKGTLFVGSRAQGNVYAITLDPSRAYAAKVRTVASGLNMPVGVAMRNGALYISAVSRIVRLDDIENHLDNPGKPSVVYDKLPTESHHGWRYIAFGPDQRLYVGVGAPCNVCKRDESRYAMIGSMKPDGTDWRVVARGVRNTVGFDWQPGTNTLWFTDNGRDMLGDDVPDDELNRLTRMGEHFGFPYCHAGDIPDPDFGPEKACRTFSPPMAKLGAHVAALGMRFYTGKQFPDEYRGSIFIAEHGSWNRSSKVGYRVVRVALDAKGNVSKQEVFAQGWLGDDDAVWGRPVDLLTLPDGSLLISDDHAGAIYRITYRKP</sequence>
<proteinExistence type="predicted"/>
<dbReference type="Pfam" id="PF22807">
    <property type="entry name" value="TrAA12"/>
    <property type="match status" value="1"/>
</dbReference>
<organism evidence="2 3">
    <name type="scientific">Pandoraea anapnoica</name>
    <dbReference type="NCBI Taxonomy" id="2508301"/>
    <lineage>
        <taxon>Bacteria</taxon>
        <taxon>Pseudomonadati</taxon>
        <taxon>Pseudomonadota</taxon>
        <taxon>Betaproteobacteria</taxon>
        <taxon>Burkholderiales</taxon>
        <taxon>Burkholderiaceae</taxon>
        <taxon>Pandoraea</taxon>
    </lineage>
</organism>
<gene>
    <name evidence="2" type="ORF">PAN31117_04710</name>
</gene>
<evidence type="ECO:0000313" key="3">
    <source>
        <dbReference type="Proteomes" id="UP000383122"/>
    </source>
</evidence>
<dbReference type="InterPro" id="IPR011041">
    <property type="entry name" value="Quinoprot_gluc/sorb_DH_b-prop"/>
</dbReference>
<dbReference type="EMBL" id="CABPSP010000017">
    <property type="protein sequence ID" value="VVE73426.1"/>
    <property type="molecule type" value="Genomic_DNA"/>
</dbReference>
<protein>
    <submittedName>
        <fullName evidence="2">Sorbosone dehydrogenase</fullName>
    </submittedName>
</protein>
<accession>A0A5E5AK27</accession>